<feature type="region of interest" description="Disordered" evidence="9">
    <location>
        <begin position="772"/>
        <end position="924"/>
    </location>
</feature>
<comment type="caution">
    <text evidence="13">The sequence shown here is derived from an EMBL/GenBank/DDBJ whole genome shotgun (WGS) entry which is preliminary data.</text>
</comment>
<feature type="compositionally biased region" description="Basic and acidic residues" evidence="9">
    <location>
        <begin position="573"/>
        <end position="591"/>
    </location>
</feature>
<evidence type="ECO:0000256" key="10">
    <source>
        <dbReference type="SAM" id="Phobius"/>
    </source>
</evidence>
<evidence type="ECO:0000256" key="8">
    <source>
        <dbReference type="PROSITE-ProRule" id="PRU00175"/>
    </source>
</evidence>
<dbReference type="InterPro" id="IPR001841">
    <property type="entry name" value="Znf_RING"/>
</dbReference>
<name>A0ABD2HP44_9BILA</name>
<dbReference type="Gene3D" id="3.30.40.10">
    <property type="entry name" value="Zinc/RING finger domain, C3HC4 (zinc finger)"/>
    <property type="match status" value="1"/>
</dbReference>
<feature type="transmembrane region" description="Helical" evidence="10">
    <location>
        <begin position="960"/>
        <end position="981"/>
    </location>
</feature>
<keyword evidence="6 10" id="KW-1133">Transmembrane helix</keyword>
<dbReference type="Proteomes" id="UP001620626">
    <property type="component" value="Unassembled WGS sequence"/>
</dbReference>
<keyword evidence="14" id="KW-1185">Reference proteome</keyword>
<keyword evidence="2 10" id="KW-0812">Transmembrane</keyword>
<feature type="compositionally biased region" description="Basic and acidic residues" evidence="9">
    <location>
        <begin position="802"/>
        <end position="924"/>
    </location>
</feature>
<keyword evidence="3" id="KW-0479">Metal-binding</keyword>
<sequence>MKKIIPLLFLFVQISSSLFQLIEKYEQNNELMEKGGYHLAQVSPPGIYQILIWSNLVKSSELNCNENAIFFDIRRSETEKKKNKEKKNENVQQQQQPENFLYFRPFAINLEARKNLAKCFKHFHSVVTDENGQFLLQKNGIIKNGKGGGNYNVHIIPQQREMAIFLPFGYFVVQKVYTFAHKVPLENLCQGNNQCILNYFESFTQKENELSKIIDRWFNANEFAYFTEKDNFFLIAILKELVNEFKISENNGNRIGGDYANLLGIFSKAFIEENNPLMNIVKLRLAEEQIIDIISEMCQTIKKMLPSKQFLIEQFKVCPSKCSILDLNYFCDKWAPVLQKMLHFSEPEIANNALGHWLRQNANDVKELADEGRQIVNFWMTVLSSKMHYLCSKWMPNDIIMLTNIGKLLANILGSRDNGKEKVNNFMTSVDCKSKLENICTKLVDLWNCQIIDQRSIIQWDKICEKTVEQQTPIDPLEELLKAAPEIKITYSPKESHEKMDKRAEKLSKSNSTKMDKRAEKLPKPSTKVPKSDNKLPKSQSAREVSSSSIRSYLPHFPQCFQGANDQKNAKKGQIDEQNVKGKSQKTVDDGTEKRNDLFSIFKKKEIFDELIEKKRIEKGKFDEFVEEIRENDQLIKMAFEPQQSDRREEKVEKQTIQAISKALNSVKIDNEKITETQQEKQFKEKYRSLEAIKEKDPALCQLMQQLNSYRTQMESGQMSVPSMDYFRFSILFLALRQRIPLSEIVPMKNLSNKEILTELVELLLLKKSQKNREQTNGQKEDKNGKNGQKEDKKGQKGVNNGEKDKNEQKGDKNGQKGDKNGQKGDKNEEKGDKNGQKGNKNREKGDKNEKKGDKNEEKGDKNKEKGNKNREKGDKNEEKGDKNGQKGNKNREKGDKNEEKRDKNEENSKSEKRKNADKAKESRLLRLMNTLVNKLNGTANLRKGDDQRKRRKKRMSDNLLRFILNLLFLGIIFCLVMMLISMSREAMVLTGRNLKANFEQQKITKALSRLSEYEMLKANGDECAICLDSYKEGQMIRQIPPCQHNFHSECIDFWVKQHNNCPICRAKTFLISLKNAKPNANLNSEIVGDENV</sequence>
<feature type="region of interest" description="Disordered" evidence="9">
    <location>
        <begin position="491"/>
        <end position="591"/>
    </location>
</feature>
<protein>
    <recommendedName>
        <fullName evidence="12">RING-type domain-containing protein</fullName>
    </recommendedName>
</protein>
<evidence type="ECO:0000256" key="7">
    <source>
        <dbReference type="ARBA" id="ARBA00023136"/>
    </source>
</evidence>
<feature type="domain" description="RING-type" evidence="12">
    <location>
        <begin position="1024"/>
        <end position="1066"/>
    </location>
</feature>
<evidence type="ECO:0000256" key="9">
    <source>
        <dbReference type="SAM" id="MobiDB-lite"/>
    </source>
</evidence>
<evidence type="ECO:0000256" key="3">
    <source>
        <dbReference type="ARBA" id="ARBA00022723"/>
    </source>
</evidence>
<evidence type="ECO:0000256" key="1">
    <source>
        <dbReference type="ARBA" id="ARBA00004370"/>
    </source>
</evidence>
<proteinExistence type="predicted"/>
<comment type="subcellular location">
    <subcellularLocation>
        <location evidence="1">Membrane</location>
    </subcellularLocation>
</comment>
<keyword evidence="11" id="KW-0732">Signal</keyword>
<dbReference type="GO" id="GO:0008270">
    <property type="term" value="F:zinc ion binding"/>
    <property type="evidence" value="ECO:0007669"/>
    <property type="project" value="UniProtKB-KW"/>
</dbReference>
<keyword evidence="7 10" id="KW-0472">Membrane</keyword>
<feature type="compositionally biased region" description="Basic and acidic residues" evidence="9">
    <location>
        <begin position="772"/>
        <end position="795"/>
    </location>
</feature>
<evidence type="ECO:0000256" key="4">
    <source>
        <dbReference type="ARBA" id="ARBA00022771"/>
    </source>
</evidence>
<dbReference type="AlphaFoldDB" id="A0ABD2HP44"/>
<keyword evidence="4 8" id="KW-0863">Zinc-finger</keyword>
<organism evidence="13 14">
    <name type="scientific">Heterodera trifolii</name>
    <dbReference type="NCBI Taxonomy" id="157864"/>
    <lineage>
        <taxon>Eukaryota</taxon>
        <taxon>Metazoa</taxon>
        <taxon>Ecdysozoa</taxon>
        <taxon>Nematoda</taxon>
        <taxon>Chromadorea</taxon>
        <taxon>Rhabditida</taxon>
        <taxon>Tylenchina</taxon>
        <taxon>Tylenchomorpha</taxon>
        <taxon>Tylenchoidea</taxon>
        <taxon>Heteroderidae</taxon>
        <taxon>Heteroderinae</taxon>
        <taxon>Heterodera</taxon>
    </lineage>
</organism>
<evidence type="ECO:0000256" key="11">
    <source>
        <dbReference type="SAM" id="SignalP"/>
    </source>
</evidence>
<dbReference type="CDD" id="cd16461">
    <property type="entry name" value="RING-H2_EL5-like"/>
    <property type="match status" value="1"/>
</dbReference>
<feature type="compositionally biased region" description="Low complexity" evidence="9">
    <location>
        <begin position="539"/>
        <end position="552"/>
    </location>
</feature>
<evidence type="ECO:0000313" key="14">
    <source>
        <dbReference type="Proteomes" id="UP001620626"/>
    </source>
</evidence>
<dbReference type="PANTHER" id="PTHR46539">
    <property type="entry name" value="E3 UBIQUITIN-PROTEIN LIGASE ATL42"/>
    <property type="match status" value="1"/>
</dbReference>
<feature type="compositionally biased region" description="Basic and acidic residues" evidence="9">
    <location>
        <begin position="494"/>
        <end position="523"/>
    </location>
</feature>
<reference evidence="13 14" key="1">
    <citation type="submission" date="2024-10" db="EMBL/GenBank/DDBJ databases">
        <authorList>
            <person name="Kim D."/>
        </authorList>
    </citation>
    <scope>NUCLEOTIDE SEQUENCE [LARGE SCALE GENOMIC DNA]</scope>
    <source>
        <strain evidence="13">BH-2024</strain>
    </source>
</reference>
<accession>A0ABD2HP44</accession>
<evidence type="ECO:0000259" key="12">
    <source>
        <dbReference type="PROSITE" id="PS50089"/>
    </source>
</evidence>
<dbReference type="GO" id="GO:0016020">
    <property type="term" value="C:membrane"/>
    <property type="evidence" value="ECO:0007669"/>
    <property type="project" value="UniProtKB-SubCell"/>
</dbReference>
<evidence type="ECO:0000256" key="5">
    <source>
        <dbReference type="ARBA" id="ARBA00022833"/>
    </source>
</evidence>
<dbReference type="SMART" id="SM00184">
    <property type="entry name" value="RING"/>
    <property type="match status" value="1"/>
</dbReference>
<gene>
    <name evidence="13" type="ORF">niasHT_034429</name>
</gene>
<keyword evidence="5" id="KW-0862">Zinc</keyword>
<dbReference type="Pfam" id="PF13639">
    <property type="entry name" value="zf-RING_2"/>
    <property type="match status" value="1"/>
</dbReference>
<dbReference type="PANTHER" id="PTHR46539:SF9">
    <property type="entry name" value="RING-H2 FINGER PROTEIN ATL56"/>
    <property type="match status" value="1"/>
</dbReference>
<dbReference type="EMBL" id="JBICBT010001397">
    <property type="protein sequence ID" value="KAL3069199.1"/>
    <property type="molecule type" value="Genomic_DNA"/>
</dbReference>
<evidence type="ECO:0000256" key="6">
    <source>
        <dbReference type="ARBA" id="ARBA00022989"/>
    </source>
</evidence>
<dbReference type="SUPFAM" id="SSF57850">
    <property type="entry name" value="RING/U-box"/>
    <property type="match status" value="1"/>
</dbReference>
<dbReference type="InterPro" id="IPR013083">
    <property type="entry name" value="Znf_RING/FYVE/PHD"/>
</dbReference>
<feature type="signal peptide" evidence="11">
    <location>
        <begin position="1"/>
        <end position="19"/>
    </location>
</feature>
<feature type="chain" id="PRO_5044767845" description="RING-type domain-containing protein" evidence="11">
    <location>
        <begin position="20"/>
        <end position="1093"/>
    </location>
</feature>
<evidence type="ECO:0000313" key="13">
    <source>
        <dbReference type="EMBL" id="KAL3069199.1"/>
    </source>
</evidence>
<evidence type="ECO:0000256" key="2">
    <source>
        <dbReference type="ARBA" id="ARBA00022692"/>
    </source>
</evidence>
<dbReference type="PROSITE" id="PS50089">
    <property type="entry name" value="ZF_RING_2"/>
    <property type="match status" value="1"/>
</dbReference>